<dbReference type="GO" id="GO:0004143">
    <property type="term" value="F:ATP-dependent diacylglycerol kinase activity"/>
    <property type="evidence" value="ECO:0007669"/>
    <property type="project" value="InterPro"/>
</dbReference>
<dbReference type="eggNOG" id="COG0170">
    <property type="taxonomic scope" value="Bacteria"/>
</dbReference>
<dbReference type="GO" id="GO:0016779">
    <property type="term" value="F:nucleotidyltransferase activity"/>
    <property type="evidence" value="ECO:0007669"/>
    <property type="project" value="UniProtKB-KW"/>
</dbReference>
<keyword evidence="1" id="KW-0472">Membrane</keyword>
<gene>
    <name evidence="2" type="ordered locus">Spirs_0257</name>
</gene>
<accession>E1RAC2</accession>
<evidence type="ECO:0000313" key="3">
    <source>
        <dbReference type="Proteomes" id="UP000002318"/>
    </source>
</evidence>
<dbReference type="OrthoDB" id="9813239at2"/>
<feature type="transmembrane region" description="Helical" evidence="1">
    <location>
        <begin position="107"/>
        <end position="126"/>
    </location>
</feature>
<evidence type="ECO:0000313" key="2">
    <source>
        <dbReference type="EMBL" id="ADK79413.1"/>
    </source>
</evidence>
<dbReference type="Proteomes" id="UP000002318">
    <property type="component" value="Chromosome"/>
</dbReference>
<keyword evidence="1" id="KW-1133">Transmembrane helix</keyword>
<keyword evidence="1" id="KW-0812">Transmembrane</keyword>
<feature type="transmembrane region" description="Helical" evidence="1">
    <location>
        <begin position="138"/>
        <end position="156"/>
    </location>
</feature>
<keyword evidence="2" id="KW-0548">Nucleotidyltransferase</keyword>
<proteinExistence type="predicted"/>
<dbReference type="InterPro" id="IPR037997">
    <property type="entry name" value="Dgk1-like"/>
</dbReference>
<dbReference type="RefSeq" id="WP_013252877.1">
    <property type="nucleotide sequence ID" value="NC_014364.1"/>
</dbReference>
<dbReference type="KEGG" id="ssm:Spirs_0257"/>
<dbReference type="EMBL" id="CP002116">
    <property type="protein sequence ID" value="ADK79413.1"/>
    <property type="molecule type" value="Genomic_DNA"/>
</dbReference>
<dbReference type="STRING" id="573413.Spirs_0257"/>
<dbReference type="AlphaFoldDB" id="E1RAC2"/>
<feature type="transmembrane region" description="Helical" evidence="1">
    <location>
        <begin position="81"/>
        <end position="100"/>
    </location>
</feature>
<protein>
    <submittedName>
        <fullName evidence="2">Phosphatidate cytidylyltransferase</fullName>
    </submittedName>
</protein>
<organism evidence="2 3">
    <name type="scientific">Sediminispirochaeta smaragdinae (strain DSM 11293 / JCM 15392 / SEBR 4228)</name>
    <name type="common">Spirochaeta smaragdinae</name>
    <dbReference type="NCBI Taxonomy" id="573413"/>
    <lineage>
        <taxon>Bacteria</taxon>
        <taxon>Pseudomonadati</taxon>
        <taxon>Spirochaetota</taxon>
        <taxon>Spirochaetia</taxon>
        <taxon>Spirochaetales</taxon>
        <taxon>Spirochaetaceae</taxon>
        <taxon>Sediminispirochaeta</taxon>
    </lineage>
</organism>
<evidence type="ECO:0000256" key="1">
    <source>
        <dbReference type="SAM" id="Phobius"/>
    </source>
</evidence>
<feature type="transmembrane region" description="Helical" evidence="1">
    <location>
        <begin position="21"/>
        <end position="50"/>
    </location>
</feature>
<keyword evidence="2" id="KW-0808">Transferase</keyword>
<sequence>MRTTFQGDTEKIRTEIIRKSIHMMVAFVPAFARINIGLTMALLAASVVAYSVAELLRVNGKKIFLISTITEAANRNRNNSAFVFGPVTLALGAMMTLLLYPSQVAAIAVYALAFGDGFSSLFGRLYGRVRVPFTEGKTFAGSFACLLAVFFSSLSVSGNIEQSVLIAIAATLLEISISGDLDNLVLPIGTGFVAWLVGVGI</sequence>
<keyword evidence="3" id="KW-1185">Reference proteome</keyword>
<name>E1RAC2_SEDSS</name>
<dbReference type="PANTHER" id="PTHR31303:SF1">
    <property type="entry name" value="CTP-DEPENDENT DIACYLGLYCEROL KINASE 1"/>
    <property type="match status" value="1"/>
</dbReference>
<dbReference type="HOGENOM" id="CLU_031477_4_0_12"/>
<dbReference type="PANTHER" id="PTHR31303">
    <property type="entry name" value="CTP-DEPENDENT DIACYLGLYCEROL KINASE 1"/>
    <property type="match status" value="1"/>
</dbReference>
<reference evidence="2 3" key="1">
    <citation type="journal article" date="2010" name="Stand. Genomic Sci.">
        <title>Complete genome sequence of Spirochaeta smaragdinae type strain (SEBR 4228).</title>
        <authorList>
            <person name="Mavromatis K."/>
            <person name="Yasawong M."/>
            <person name="Chertkov O."/>
            <person name="Lapidus A."/>
            <person name="Lucas S."/>
            <person name="Nolan M."/>
            <person name="Del Rio T.G."/>
            <person name="Tice H."/>
            <person name="Cheng J.F."/>
            <person name="Pitluck S."/>
            <person name="Liolios K."/>
            <person name="Ivanova N."/>
            <person name="Tapia R."/>
            <person name="Han C."/>
            <person name="Bruce D."/>
            <person name="Goodwin L."/>
            <person name="Pati A."/>
            <person name="Chen A."/>
            <person name="Palaniappan K."/>
            <person name="Land M."/>
            <person name="Hauser L."/>
            <person name="Chang Y.J."/>
            <person name="Jeffries C.D."/>
            <person name="Detter J.C."/>
            <person name="Rohde M."/>
            <person name="Brambilla E."/>
            <person name="Spring S."/>
            <person name="Goker M."/>
            <person name="Sikorski J."/>
            <person name="Woyke T."/>
            <person name="Bristow J."/>
            <person name="Eisen J.A."/>
            <person name="Markowitz V."/>
            <person name="Hugenholtz P."/>
            <person name="Klenk H.P."/>
            <person name="Kyrpides N.C."/>
        </authorList>
    </citation>
    <scope>NUCLEOTIDE SEQUENCE [LARGE SCALE GENOMIC DNA]</scope>
    <source>
        <strain evidence="3">DSM 11293 / JCM 15392 / SEBR 4228</strain>
    </source>
</reference>